<dbReference type="AlphaFoldDB" id="A0A7U2EPW5"/>
<feature type="region of interest" description="Disordered" evidence="1">
    <location>
        <begin position="164"/>
        <end position="190"/>
    </location>
</feature>
<evidence type="ECO:0000313" key="3">
    <source>
        <dbReference type="Proteomes" id="UP000663193"/>
    </source>
</evidence>
<feature type="compositionally biased region" description="Polar residues" evidence="1">
    <location>
        <begin position="289"/>
        <end position="317"/>
    </location>
</feature>
<keyword evidence="3" id="KW-1185">Reference proteome</keyword>
<accession>A0A7U2EPW5</accession>
<feature type="compositionally biased region" description="Low complexity" evidence="1">
    <location>
        <begin position="424"/>
        <end position="436"/>
    </location>
</feature>
<protein>
    <submittedName>
        <fullName evidence="2">Uncharacterized protein</fullName>
    </submittedName>
</protein>
<sequence length="795" mass="87589">MSYNHQRAPAAQPETGSSGFGADCFDSMVSIDDNFNVYYGGFEDTLRLEDVDWAPFTCGIAPGEILQAPEYAGAGQFDLNGLEPSANFRQDFSAQQPPIFSSADADALFAGLGPDASLPVVEQQNNQALDEFQRDLAPLVSAPASAASTPVADHFTSDADLPVDDEELEDDSNSLFSDTPSAAESPVQEHFTSDDDLTIENEQPHQNAFNIEVPASAGAHQSETDYLHLDDMALEQQQQLWNFVHGADQQSLPPYLLPSAGAFENGCHLGSDGEALIEQSQHTFNTYQNLQQSPPESNIASSDGSSQLQVQANSTSDAPAPMSEQQLEMFRRHMATQLNRPGLTKQAKFDYLRSVPAHIMDQLRIAHPMPSAQHRATAPEVPGQTSQQNSAMYQQSDVSYQPQAQSARIPPQQNFSMLYGSAEPSQPQVPSFQPPQKNGFMFQDAMAPFPSQTPLTHGSPLQNSAMFLQSTGPSHSQASLARGSPVQSLQPARKARGRRPAPIAKPAPFTQLSADDCINMMSPTPSALSDEGFNSEAYVPLIPYVAPEMDPDNLPMYPEYSGTFKTGGQARRFRKRITIPPKPAADLVRVKKYGRHYWVHKIYDAMIDISNMIDGPTSTNRRRFEDEPFWDSQDLEAVAHNIFDATVAVHDRGWNRLSTYHKKTVRGKLLDKAMQSVETRLAMVCDLLRTSKAVVDDCLRGGVTLALVVDNPACRKATKESNNAGNNKRGIRLAFVKKVLEKEQGRPVTEEQVAELEKQVEQEEEDERVRNRERVKASQKVHRDTAKAKAEAARM</sequence>
<feature type="compositionally biased region" description="Polar residues" evidence="1">
    <location>
        <begin position="383"/>
        <end position="416"/>
    </location>
</feature>
<evidence type="ECO:0000313" key="2">
    <source>
        <dbReference type="EMBL" id="QRC90833.1"/>
    </source>
</evidence>
<feature type="region of interest" description="Disordered" evidence="1">
    <location>
        <begin position="371"/>
        <end position="508"/>
    </location>
</feature>
<dbReference type="VEuPathDB" id="FungiDB:JI435_003500"/>
<feature type="region of interest" description="Disordered" evidence="1">
    <location>
        <begin position="745"/>
        <end position="795"/>
    </location>
</feature>
<organism evidence="2 3">
    <name type="scientific">Phaeosphaeria nodorum (strain SN15 / ATCC MYA-4574 / FGSC 10173)</name>
    <name type="common">Glume blotch fungus</name>
    <name type="synonym">Parastagonospora nodorum</name>
    <dbReference type="NCBI Taxonomy" id="321614"/>
    <lineage>
        <taxon>Eukaryota</taxon>
        <taxon>Fungi</taxon>
        <taxon>Dikarya</taxon>
        <taxon>Ascomycota</taxon>
        <taxon>Pezizomycotina</taxon>
        <taxon>Dothideomycetes</taxon>
        <taxon>Pleosporomycetidae</taxon>
        <taxon>Pleosporales</taxon>
        <taxon>Pleosporineae</taxon>
        <taxon>Phaeosphaeriaceae</taxon>
        <taxon>Parastagonospora</taxon>
    </lineage>
</organism>
<name>A0A7U2EPW5_PHANO</name>
<feature type="region of interest" description="Disordered" evidence="1">
    <location>
        <begin position="289"/>
        <end position="320"/>
    </location>
</feature>
<dbReference type="EMBL" id="CP069023">
    <property type="protein sequence ID" value="QRC90833.1"/>
    <property type="molecule type" value="Genomic_DNA"/>
</dbReference>
<feature type="compositionally biased region" description="Polar residues" evidence="1">
    <location>
        <begin position="450"/>
        <end position="490"/>
    </location>
</feature>
<dbReference type="Proteomes" id="UP000663193">
    <property type="component" value="Chromosome 1"/>
</dbReference>
<dbReference type="OrthoDB" id="3786709at2759"/>
<reference evidence="3" key="1">
    <citation type="journal article" date="2021" name="BMC Genomics">
        <title>Chromosome-level genome assembly and manually-curated proteome of model necrotroph Parastagonospora nodorum Sn15 reveals a genome-wide trove of candidate effector homologs, and redundancy of virulence-related functions within an accessory chromosome.</title>
        <authorList>
            <person name="Bertazzoni S."/>
            <person name="Jones D.A.B."/>
            <person name="Phan H.T."/>
            <person name="Tan K.-C."/>
            <person name="Hane J.K."/>
        </authorList>
    </citation>
    <scope>NUCLEOTIDE SEQUENCE [LARGE SCALE GENOMIC DNA]</scope>
    <source>
        <strain evidence="3">SN15 / ATCC MYA-4574 / FGSC 10173)</strain>
    </source>
</reference>
<evidence type="ECO:0000256" key="1">
    <source>
        <dbReference type="SAM" id="MobiDB-lite"/>
    </source>
</evidence>
<proteinExistence type="predicted"/>
<gene>
    <name evidence="2" type="ORF">JI435_003500</name>
</gene>